<dbReference type="InterPro" id="IPR037171">
    <property type="entry name" value="NagB/RpiA_transferase-like"/>
</dbReference>
<accession>A0ABU8WWZ2</accession>
<proteinExistence type="predicted"/>
<dbReference type="PANTHER" id="PTHR43682">
    <property type="entry name" value="LACTATE UTILIZATION PROTEIN C"/>
    <property type="match status" value="1"/>
</dbReference>
<dbReference type="PANTHER" id="PTHR43682:SF1">
    <property type="entry name" value="LACTATE UTILIZATION PROTEIN C"/>
    <property type="match status" value="1"/>
</dbReference>
<comment type="caution">
    <text evidence="2">The sequence shown here is derived from an EMBL/GenBank/DDBJ whole genome shotgun (WGS) entry which is preliminary data.</text>
</comment>
<sequence>MNSRDTILAAVRGGLGGQTVDAERVRREAASLLDGSEAARPAYAATAPVVDLFAARVTSPKVSASIDYVAQLQDMPAAVARYLDAKGLPQRIALQPAVALRALDWSGFELPDTLTANEPVGVGMALWGIAETGSLVFHSGPETPILANFLPLHHIVLVRAATIVRYLEDYAAAAQSTGRPPPRNVNIITGASGTTDIEGSLVLGAHGPKYLHIVIAATT</sequence>
<dbReference type="Proteomes" id="UP001385892">
    <property type="component" value="Unassembled WGS sequence"/>
</dbReference>
<dbReference type="Pfam" id="PF02589">
    <property type="entry name" value="LUD_dom"/>
    <property type="match status" value="1"/>
</dbReference>
<reference evidence="2 3" key="1">
    <citation type="submission" date="2024-03" db="EMBL/GenBank/DDBJ databases">
        <title>Novel species of the genus Variovorax.</title>
        <authorList>
            <person name="Liu Q."/>
            <person name="Xin Y.-H."/>
        </authorList>
    </citation>
    <scope>NUCLEOTIDE SEQUENCE [LARGE SCALE GENOMIC DNA]</scope>
    <source>
        <strain evidence="2 3">KACC 18900</strain>
    </source>
</reference>
<keyword evidence="3" id="KW-1185">Reference proteome</keyword>
<protein>
    <submittedName>
        <fullName evidence="2">Lactate utilization protein</fullName>
    </submittedName>
</protein>
<dbReference type="EMBL" id="JBBKZT010000030">
    <property type="protein sequence ID" value="MEJ8852047.1"/>
    <property type="molecule type" value="Genomic_DNA"/>
</dbReference>
<organism evidence="2 3">
    <name type="scientific">Variovorax rhizosphaerae</name>
    <dbReference type="NCBI Taxonomy" id="1836200"/>
    <lineage>
        <taxon>Bacteria</taxon>
        <taxon>Pseudomonadati</taxon>
        <taxon>Pseudomonadota</taxon>
        <taxon>Betaproteobacteria</taxon>
        <taxon>Burkholderiales</taxon>
        <taxon>Comamonadaceae</taxon>
        <taxon>Variovorax</taxon>
    </lineage>
</organism>
<dbReference type="InterPro" id="IPR024185">
    <property type="entry name" value="FTHF_cligase-like_sf"/>
</dbReference>
<name>A0ABU8WWZ2_9BURK</name>
<dbReference type="SUPFAM" id="SSF100950">
    <property type="entry name" value="NagB/RpiA/CoA transferase-like"/>
    <property type="match status" value="1"/>
</dbReference>
<evidence type="ECO:0000313" key="3">
    <source>
        <dbReference type="Proteomes" id="UP001385892"/>
    </source>
</evidence>
<feature type="domain" description="LUD" evidence="1">
    <location>
        <begin position="120"/>
        <end position="215"/>
    </location>
</feature>
<evidence type="ECO:0000259" key="1">
    <source>
        <dbReference type="Pfam" id="PF02589"/>
    </source>
</evidence>
<dbReference type="Gene3D" id="3.40.50.10420">
    <property type="entry name" value="NagB/RpiA/CoA transferase-like"/>
    <property type="match status" value="1"/>
</dbReference>
<gene>
    <name evidence="2" type="ORF">WKW82_35835</name>
</gene>
<dbReference type="RefSeq" id="WP_340347898.1">
    <property type="nucleotide sequence ID" value="NZ_JBBKZT010000030.1"/>
</dbReference>
<evidence type="ECO:0000313" key="2">
    <source>
        <dbReference type="EMBL" id="MEJ8852047.1"/>
    </source>
</evidence>
<dbReference type="InterPro" id="IPR003741">
    <property type="entry name" value="LUD_dom"/>
</dbReference>